<evidence type="ECO:0000256" key="1">
    <source>
        <dbReference type="SAM" id="SignalP"/>
    </source>
</evidence>
<keyword evidence="3" id="KW-1185">Reference proteome</keyword>
<organism evidence="2 3">
    <name type="scientific">Hymenobacter telluris</name>
    <dbReference type="NCBI Taxonomy" id="2816474"/>
    <lineage>
        <taxon>Bacteria</taxon>
        <taxon>Pseudomonadati</taxon>
        <taxon>Bacteroidota</taxon>
        <taxon>Cytophagia</taxon>
        <taxon>Cytophagales</taxon>
        <taxon>Hymenobacteraceae</taxon>
        <taxon>Hymenobacter</taxon>
    </lineage>
</organism>
<protein>
    <recommendedName>
        <fullName evidence="4">DUF3575 domain-containing protein</fullName>
    </recommendedName>
</protein>
<comment type="caution">
    <text evidence="2">The sequence shown here is derived from an EMBL/GenBank/DDBJ whole genome shotgun (WGS) entry which is preliminary data.</text>
</comment>
<accession>A0A939JAP3</accession>
<dbReference type="RefSeq" id="WP_206984254.1">
    <property type="nucleotide sequence ID" value="NZ_JAFLQZ010000005.1"/>
</dbReference>
<dbReference type="Proteomes" id="UP000664144">
    <property type="component" value="Unassembled WGS sequence"/>
</dbReference>
<dbReference type="EMBL" id="JAFLQZ010000005">
    <property type="protein sequence ID" value="MBO0358316.1"/>
    <property type="molecule type" value="Genomic_DNA"/>
</dbReference>
<proteinExistence type="predicted"/>
<name>A0A939JAP3_9BACT</name>
<feature type="chain" id="PRO_5037692615" description="DUF3575 domain-containing protein" evidence="1">
    <location>
        <begin position="30"/>
        <end position="190"/>
    </location>
</feature>
<reference evidence="2" key="1">
    <citation type="submission" date="2021-03" db="EMBL/GenBank/DDBJ databases">
        <authorList>
            <person name="Kim M.K."/>
        </authorList>
    </citation>
    <scope>NUCLEOTIDE SEQUENCE</scope>
    <source>
        <strain evidence="2">BT186</strain>
    </source>
</reference>
<gene>
    <name evidence="2" type="ORF">J0X19_10205</name>
</gene>
<feature type="signal peptide" evidence="1">
    <location>
        <begin position="1"/>
        <end position="29"/>
    </location>
</feature>
<evidence type="ECO:0008006" key="4">
    <source>
        <dbReference type="Google" id="ProtNLM"/>
    </source>
</evidence>
<dbReference type="AlphaFoldDB" id="A0A939JAP3"/>
<evidence type="ECO:0000313" key="2">
    <source>
        <dbReference type="EMBL" id="MBO0358316.1"/>
    </source>
</evidence>
<evidence type="ECO:0000313" key="3">
    <source>
        <dbReference type="Proteomes" id="UP000664144"/>
    </source>
</evidence>
<sequence>MMFHRSVFFRFSLLLVVVLLLSATLPAQAQKYRTAAGLRLSSGMYGLTVQQKILPKTTLEGLALAGSREVTATVLAEQHFGLLGPSLNYYLGAGGHVGNHKDTGAFGGVDFIVGAEYKIALSRFVIAADFKPSIEFNSNDWARFPTAFSVRYILIKEKKSGFLNDIFGGDKDSKNNKKKAPSQRRGLFDW</sequence>
<keyword evidence="1" id="KW-0732">Signal</keyword>